<reference evidence="1 2" key="1">
    <citation type="submission" date="2018-04" db="EMBL/GenBank/DDBJ databases">
        <authorList>
            <person name="Vogel A."/>
        </authorList>
    </citation>
    <scope>NUCLEOTIDE SEQUENCE [LARGE SCALE GENOMIC DNA]</scope>
</reference>
<dbReference type="Proteomes" id="UP000595140">
    <property type="component" value="Unassembled WGS sequence"/>
</dbReference>
<protein>
    <submittedName>
        <fullName evidence="1">Uncharacterized protein</fullName>
    </submittedName>
</protein>
<keyword evidence="2" id="KW-1185">Reference proteome</keyword>
<sequence>MGYTTLHHFQISARTAGHSSYQRSDHHTHTRSRLITKAILMVKQVTSMYRNSNMVHQRVSIGITTEELQCCKRKLVGSSASTRIQEQVRSSQAIRQQLKSSLSGLVQESLPRFQTYLPQPYFNGIGRGSSAAASANQFTKRVEDQAGS</sequence>
<dbReference type="AlphaFoldDB" id="A0A484LB87"/>
<proteinExistence type="predicted"/>
<evidence type="ECO:0000313" key="2">
    <source>
        <dbReference type="Proteomes" id="UP000595140"/>
    </source>
</evidence>
<evidence type="ECO:0000313" key="1">
    <source>
        <dbReference type="EMBL" id="VFQ73368.1"/>
    </source>
</evidence>
<accession>A0A484LB87</accession>
<gene>
    <name evidence="1" type="ORF">CCAM_LOCUS15144</name>
</gene>
<name>A0A484LB87_9ASTE</name>
<dbReference type="EMBL" id="OOIL02001182">
    <property type="protein sequence ID" value="VFQ73368.1"/>
    <property type="molecule type" value="Genomic_DNA"/>
</dbReference>
<organism evidence="1 2">
    <name type="scientific">Cuscuta campestris</name>
    <dbReference type="NCBI Taxonomy" id="132261"/>
    <lineage>
        <taxon>Eukaryota</taxon>
        <taxon>Viridiplantae</taxon>
        <taxon>Streptophyta</taxon>
        <taxon>Embryophyta</taxon>
        <taxon>Tracheophyta</taxon>
        <taxon>Spermatophyta</taxon>
        <taxon>Magnoliopsida</taxon>
        <taxon>eudicotyledons</taxon>
        <taxon>Gunneridae</taxon>
        <taxon>Pentapetalae</taxon>
        <taxon>asterids</taxon>
        <taxon>lamiids</taxon>
        <taxon>Solanales</taxon>
        <taxon>Convolvulaceae</taxon>
        <taxon>Cuscuteae</taxon>
        <taxon>Cuscuta</taxon>
        <taxon>Cuscuta subgen. Grammica</taxon>
        <taxon>Cuscuta sect. Cleistogrammica</taxon>
    </lineage>
</organism>